<dbReference type="Proteomes" id="UP000193200">
    <property type="component" value="Unassembled WGS sequence"/>
</dbReference>
<keyword evidence="3" id="KW-1185">Reference proteome</keyword>
<reference evidence="2 3" key="1">
    <citation type="submission" date="2017-03" db="EMBL/GenBank/DDBJ databases">
        <authorList>
            <person name="Afonso C.L."/>
            <person name="Miller P.J."/>
            <person name="Scott M.A."/>
            <person name="Spackman E."/>
            <person name="Goraichik I."/>
            <person name="Dimitrov K.M."/>
            <person name="Suarez D.L."/>
            <person name="Swayne D.E."/>
        </authorList>
    </citation>
    <scope>NUCLEOTIDE SEQUENCE [LARGE SCALE GENOMIC DNA]</scope>
    <source>
        <strain evidence="2 3">CECT 7691</strain>
    </source>
</reference>
<dbReference type="AlphaFoldDB" id="A0A1Y5TLL9"/>
<dbReference type="EMBL" id="FWFR01000002">
    <property type="protein sequence ID" value="SLN66945.1"/>
    <property type="molecule type" value="Genomic_DNA"/>
</dbReference>
<feature type="chain" id="PRO_5012306001" description="Glycine zipper domain-containing protein" evidence="1">
    <location>
        <begin position="19"/>
        <end position="82"/>
    </location>
</feature>
<protein>
    <recommendedName>
        <fullName evidence="4">Glycine zipper domain-containing protein</fullName>
    </recommendedName>
</protein>
<dbReference type="InParanoid" id="A0A1Y5TLL9"/>
<sequence length="82" mass="7814">MKRILLTTTLLLSALGMAACGNTTGDRALSGGAIGAGGGAAAGLLLGDPITGALIGGAIGAGAGALTDPDQIDLGTPIWRRN</sequence>
<evidence type="ECO:0008006" key="4">
    <source>
        <dbReference type="Google" id="ProtNLM"/>
    </source>
</evidence>
<keyword evidence="1" id="KW-0732">Signal</keyword>
<evidence type="ECO:0000313" key="2">
    <source>
        <dbReference type="EMBL" id="SLN66945.1"/>
    </source>
</evidence>
<dbReference type="PROSITE" id="PS51257">
    <property type="entry name" value="PROKAR_LIPOPROTEIN"/>
    <property type="match status" value="1"/>
</dbReference>
<evidence type="ECO:0000313" key="3">
    <source>
        <dbReference type="Proteomes" id="UP000193200"/>
    </source>
</evidence>
<name>A0A1Y5TLL9_9PROT</name>
<proteinExistence type="predicted"/>
<organism evidence="2 3">
    <name type="scientific">Oceanibacterium hippocampi</name>
    <dbReference type="NCBI Taxonomy" id="745714"/>
    <lineage>
        <taxon>Bacteria</taxon>
        <taxon>Pseudomonadati</taxon>
        <taxon>Pseudomonadota</taxon>
        <taxon>Alphaproteobacteria</taxon>
        <taxon>Sneathiellales</taxon>
        <taxon>Sneathiellaceae</taxon>
        <taxon>Oceanibacterium</taxon>
    </lineage>
</organism>
<feature type="signal peptide" evidence="1">
    <location>
        <begin position="1"/>
        <end position="18"/>
    </location>
</feature>
<dbReference type="RefSeq" id="WP_085884406.1">
    <property type="nucleotide sequence ID" value="NZ_FWFR01000002.1"/>
</dbReference>
<evidence type="ECO:0000256" key="1">
    <source>
        <dbReference type="SAM" id="SignalP"/>
    </source>
</evidence>
<accession>A0A1Y5TLL9</accession>
<gene>
    <name evidence="2" type="ORF">OCH7691_03101</name>
</gene>